<dbReference type="Pfam" id="PF00328">
    <property type="entry name" value="His_Phos_2"/>
    <property type="match status" value="1"/>
</dbReference>
<dbReference type="GO" id="GO:0016791">
    <property type="term" value="F:phosphatase activity"/>
    <property type="evidence" value="ECO:0007669"/>
    <property type="project" value="TreeGrafter"/>
</dbReference>
<dbReference type="EMBL" id="MCFF01000023">
    <property type="protein sequence ID" value="ORZ13414.1"/>
    <property type="molecule type" value="Genomic_DNA"/>
</dbReference>
<dbReference type="CDD" id="cd07061">
    <property type="entry name" value="HP_HAP_like"/>
    <property type="match status" value="1"/>
</dbReference>
<dbReference type="Gene3D" id="3.40.50.1240">
    <property type="entry name" value="Phosphoglycerate mutase-like"/>
    <property type="match status" value="1"/>
</dbReference>
<dbReference type="InterPro" id="IPR029033">
    <property type="entry name" value="His_PPase_superfam"/>
</dbReference>
<dbReference type="OrthoDB" id="10257284at2759"/>
<accession>A0A1Y2GLM2</accession>
<proteinExistence type="inferred from homology"/>
<sequence>MIIESRLVVILLTFTAGGLFLAISHHTANLHNYKPIAIDILDHAHIHNDNTPLGEYNYCQASRPTLKTYPSPKLKGSTLMNSQIFIRHGDRTPIAVLPLDLNLTWDCTNADAFAFTGFRTKKDERAPFQYANVVAHQVVTTSGSPFAATRMWKGNCMPGQLTPVGAMQHRKLGAALRQIYVDNLKSLPADYDPETVYIRSTDFWRTKQSAENFMAGLYGIQHHSESSPPPVLHIHTLPTEIDYLTINSGACPRVSQLRTAIGKSSEALRKLREDNVEFNNELIEILGEEKSWSGYLDTVMPRICHKMPLQCNGDKCVTSKAAKRILDNVHVQNTVMYRDGNGVLELLQLGIGPLASDIKQNLLIAKEGNSKVRLSFYSGHDTTIQPLLGMFDAEDQQWPPYASNIILELWKSSPGEHFVRVLYNGEVLDVKSNWCDLEWCPFDTFIKYLDRFILKDLMAKCQSQ</sequence>
<comment type="caution">
    <text evidence="3">The sequence shown here is derived from an EMBL/GenBank/DDBJ whole genome shotgun (WGS) entry which is preliminary data.</text>
</comment>
<dbReference type="InterPro" id="IPR050645">
    <property type="entry name" value="Histidine_acid_phosphatase"/>
</dbReference>
<dbReference type="FunCoup" id="A0A1Y2GLM2">
    <property type="interactions" value="46"/>
</dbReference>
<evidence type="ECO:0000256" key="2">
    <source>
        <dbReference type="ARBA" id="ARBA00022801"/>
    </source>
</evidence>
<gene>
    <name evidence="3" type="ORF">BCR41DRAFT_355689</name>
</gene>
<dbReference type="GeneID" id="33566365"/>
<name>A0A1Y2GLM2_9FUNG</name>
<dbReference type="InParanoid" id="A0A1Y2GLM2"/>
<evidence type="ECO:0000256" key="1">
    <source>
        <dbReference type="ARBA" id="ARBA00005375"/>
    </source>
</evidence>
<reference evidence="3 4" key="1">
    <citation type="submission" date="2016-07" db="EMBL/GenBank/DDBJ databases">
        <title>Pervasive Adenine N6-methylation of Active Genes in Fungi.</title>
        <authorList>
            <consortium name="DOE Joint Genome Institute"/>
            <person name="Mondo S.J."/>
            <person name="Dannebaum R.O."/>
            <person name="Kuo R.C."/>
            <person name="Labutti K."/>
            <person name="Haridas S."/>
            <person name="Kuo A."/>
            <person name="Salamov A."/>
            <person name="Ahrendt S.R."/>
            <person name="Lipzen A."/>
            <person name="Sullivan W."/>
            <person name="Andreopoulos W.B."/>
            <person name="Clum A."/>
            <person name="Lindquist E."/>
            <person name="Daum C."/>
            <person name="Ramamoorthy G.K."/>
            <person name="Gryganskyi A."/>
            <person name="Culley D."/>
            <person name="Magnuson J.K."/>
            <person name="James T.Y."/>
            <person name="O'Malley M.A."/>
            <person name="Stajich J.E."/>
            <person name="Spatafora J.W."/>
            <person name="Visel A."/>
            <person name="Grigoriev I.V."/>
        </authorList>
    </citation>
    <scope>NUCLEOTIDE SEQUENCE [LARGE SCALE GENOMIC DNA]</scope>
    <source>
        <strain evidence="3 4">NRRL 3116</strain>
    </source>
</reference>
<keyword evidence="4" id="KW-1185">Reference proteome</keyword>
<dbReference type="RefSeq" id="XP_021880495.1">
    <property type="nucleotide sequence ID" value="XM_022024521.1"/>
</dbReference>
<evidence type="ECO:0000313" key="4">
    <source>
        <dbReference type="Proteomes" id="UP000193648"/>
    </source>
</evidence>
<dbReference type="AlphaFoldDB" id="A0A1Y2GLM2"/>
<dbReference type="STRING" id="64571.A0A1Y2GLM2"/>
<dbReference type="InterPro" id="IPR000560">
    <property type="entry name" value="His_Pase_clade-2"/>
</dbReference>
<keyword evidence="2" id="KW-0378">Hydrolase</keyword>
<evidence type="ECO:0000313" key="3">
    <source>
        <dbReference type="EMBL" id="ORZ13414.1"/>
    </source>
</evidence>
<dbReference type="Proteomes" id="UP000193648">
    <property type="component" value="Unassembled WGS sequence"/>
</dbReference>
<dbReference type="SUPFAM" id="SSF53254">
    <property type="entry name" value="Phosphoglycerate mutase-like"/>
    <property type="match status" value="1"/>
</dbReference>
<comment type="similarity">
    <text evidence="1">Belongs to the histidine acid phosphatase family.</text>
</comment>
<dbReference type="PANTHER" id="PTHR11567:SF110">
    <property type="entry name" value="2-PHOSPHOXYLOSE PHOSPHATASE 1"/>
    <property type="match status" value="1"/>
</dbReference>
<protein>
    <submittedName>
        <fullName evidence="3">Histidine phosphatase superfamily</fullName>
    </submittedName>
</protein>
<organism evidence="3 4">
    <name type="scientific">Lobosporangium transversale</name>
    <dbReference type="NCBI Taxonomy" id="64571"/>
    <lineage>
        <taxon>Eukaryota</taxon>
        <taxon>Fungi</taxon>
        <taxon>Fungi incertae sedis</taxon>
        <taxon>Mucoromycota</taxon>
        <taxon>Mortierellomycotina</taxon>
        <taxon>Mortierellomycetes</taxon>
        <taxon>Mortierellales</taxon>
        <taxon>Mortierellaceae</taxon>
        <taxon>Lobosporangium</taxon>
    </lineage>
</organism>
<dbReference type="PANTHER" id="PTHR11567">
    <property type="entry name" value="ACID PHOSPHATASE-RELATED"/>
    <property type="match status" value="1"/>
</dbReference>